<protein>
    <recommendedName>
        <fullName evidence="3">STAS/SEC14 domain-containing protein</fullName>
    </recommendedName>
</protein>
<dbReference type="EMBL" id="JACHIA010000026">
    <property type="protein sequence ID" value="MBB6073603.1"/>
    <property type="molecule type" value="Genomic_DNA"/>
</dbReference>
<gene>
    <name evidence="1" type="ORF">HNQ61_005274</name>
</gene>
<evidence type="ECO:0000313" key="1">
    <source>
        <dbReference type="EMBL" id="MBB6073603.1"/>
    </source>
</evidence>
<evidence type="ECO:0008006" key="3">
    <source>
        <dbReference type="Google" id="ProtNLM"/>
    </source>
</evidence>
<dbReference type="AlphaFoldDB" id="A0A841H6M9"/>
<sequence length="121" mass="13776">MSRFTWIEHKGTRILFGDFREVTRSDDLTAMIEEGKRVVKNQPPNSLLSLLDVTGLRFTVETARLLKEGMAHNTPFVKATGIIGLSGLQKVLFQAIRRIRGVTIESFATREEAMDWLITKR</sequence>
<dbReference type="Proteomes" id="UP000582837">
    <property type="component" value="Unassembled WGS sequence"/>
</dbReference>
<organism evidence="1 2">
    <name type="scientific">Longimicrobium terrae</name>
    <dbReference type="NCBI Taxonomy" id="1639882"/>
    <lineage>
        <taxon>Bacteria</taxon>
        <taxon>Pseudomonadati</taxon>
        <taxon>Gemmatimonadota</taxon>
        <taxon>Longimicrobiia</taxon>
        <taxon>Longimicrobiales</taxon>
        <taxon>Longimicrobiaceae</taxon>
        <taxon>Longimicrobium</taxon>
    </lineage>
</organism>
<dbReference type="RefSeq" id="WP_170034139.1">
    <property type="nucleotide sequence ID" value="NZ_JABDTL010000001.1"/>
</dbReference>
<comment type="caution">
    <text evidence="1">The sequence shown here is derived from an EMBL/GenBank/DDBJ whole genome shotgun (WGS) entry which is preliminary data.</text>
</comment>
<accession>A0A841H6M9</accession>
<proteinExistence type="predicted"/>
<reference evidence="1 2" key="1">
    <citation type="submission" date="2020-08" db="EMBL/GenBank/DDBJ databases">
        <title>Genomic Encyclopedia of Type Strains, Phase IV (KMG-IV): sequencing the most valuable type-strain genomes for metagenomic binning, comparative biology and taxonomic classification.</title>
        <authorList>
            <person name="Goeker M."/>
        </authorList>
    </citation>
    <scope>NUCLEOTIDE SEQUENCE [LARGE SCALE GENOMIC DNA]</scope>
    <source>
        <strain evidence="1 2">DSM 29007</strain>
    </source>
</reference>
<evidence type="ECO:0000313" key="2">
    <source>
        <dbReference type="Proteomes" id="UP000582837"/>
    </source>
</evidence>
<keyword evidence="2" id="KW-1185">Reference proteome</keyword>
<name>A0A841H6M9_9BACT</name>